<sequence length="640" mass="70234">MEVKIQQELPPPPISPALSPKEAPPVLEEQPPVQASTEPEDSEDTSLFHLAKKQEMAAIRGETDEEEVEKVGERIFQEPDKFVLHVEDVQALKVNKRESHLLKDQEEDRKEAQTKIRLKHLRSEQSRKRKGNKRGRKPANRQVSGQPQQENGVKMSPQGEGAGQPLTSSVAAAQEQVASTEPLKRGRGRPRKQLQQPTGKPSPKRPRGRPKGSTNKSPSQAAQKVFYNVRSRKRKGNKRGRKPANRQVSGQPQQENGVKMSPQGEGAGQPLTSSVAAAQEQVVSTEPLKRGRGRPRKQLQEVTGEPSPKRPRGRPKGSKNKNPSQASQKEPTGEPSPKRSRGRPKGSKNKNPSKAVQKDIWSSSCDGSAASAAVAGGWGGQRGIHKNAFESSGFFKVPYKKRGNHQDNRHEGNKRGKRLVSRQVSKQPQLANRVTVRTQVERASQPSTSSAAAAQEQPSSTEPPKRGRGRPRKRPQEPMEEPSPKRPRGRPRGSTKKSPSQAAQKVPYSRRASGQEWSKRGKKLVSGREKVQSQQANGVLMSTQSEGADQPSTSSAAAAQEQPASTEPLKRGRGRPRKQPQPTGDPQEGRRGVAAGKALPPLGWREGNEHKKENFVEASMVSSETAKIIVEKEELEIKGN</sequence>
<feature type="compositionally biased region" description="Polar residues" evidence="10">
    <location>
        <begin position="422"/>
        <end position="442"/>
    </location>
</feature>
<organism evidence="11 12">
    <name type="scientific">Phrynosoma platyrhinos</name>
    <name type="common">Desert horned lizard</name>
    <dbReference type="NCBI Taxonomy" id="52577"/>
    <lineage>
        <taxon>Eukaryota</taxon>
        <taxon>Metazoa</taxon>
        <taxon>Chordata</taxon>
        <taxon>Craniata</taxon>
        <taxon>Vertebrata</taxon>
        <taxon>Euteleostomi</taxon>
        <taxon>Lepidosauria</taxon>
        <taxon>Squamata</taxon>
        <taxon>Bifurcata</taxon>
        <taxon>Unidentata</taxon>
        <taxon>Episquamata</taxon>
        <taxon>Toxicofera</taxon>
        <taxon>Iguania</taxon>
        <taxon>Phrynosomatidae</taxon>
        <taxon>Phrynosomatinae</taxon>
        <taxon>Phrynosoma</taxon>
    </lineage>
</organism>
<keyword evidence="3" id="KW-0597">Phosphoprotein</keyword>
<dbReference type="PANTHER" id="PTHR23341">
    <property type="entry name" value="HIGH MOBILITY GROUP PROTEINS HMG-A AND C"/>
    <property type="match status" value="1"/>
</dbReference>
<evidence type="ECO:0000256" key="8">
    <source>
        <dbReference type="ARBA" id="ARBA00023163"/>
    </source>
</evidence>
<feature type="compositionally biased region" description="Basic residues" evidence="10">
    <location>
        <begin position="230"/>
        <end position="244"/>
    </location>
</feature>
<dbReference type="PANTHER" id="PTHR23341:SF4">
    <property type="entry name" value="HIGH MOBILITY GROUP PROTEIN HMGI-C"/>
    <property type="match status" value="1"/>
</dbReference>
<feature type="compositionally biased region" description="Basic and acidic residues" evidence="10">
    <location>
        <begin position="93"/>
        <end position="114"/>
    </location>
</feature>
<gene>
    <name evidence="11" type="ORF">JD844_033893</name>
</gene>
<feature type="compositionally biased region" description="Polar residues" evidence="10">
    <location>
        <begin position="320"/>
        <end position="330"/>
    </location>
</feature>
<evidence type="ECO:0000256" key="4">
    <source>
        <dbReference type="ARBA" id="ARBA00022737"/>
    </source>
</evidence>
<keyword evidence="4" id="KW-0677">Repeat</keyword>
<dbReference type="SMART" id="SM00384">
    <property type="entry name" value="AT_hook"/>
    <property type="match status" value="8"/>
</dbReference>
<feature type="compositionally biased region" description="Basic residues" evidence="10">
    <location>
        <begin position="485"/>
        <end position="495"/>
    </location>
</feature>
<keyword evidence="7" id="KW-0238">DNA-binding</keyword>
<evidence type="ECO:0000256" key="10">
    <source>
        <dbReference type="SAM" id="MobiDB-lite"/>
    </source>
</evidence>
<evidence type="ECO:0000256" key="2">
    <source>
        <dbReference type="ARBA" id="ARBA00010812"/>
    </source>
</evidence>
<evidence type="ECO:0000256" key="9">
    <source>
        <dbReference type="ARBA" id="ARBA00023242"/>
    </source>
</evidence>
<evidence type="ECO:0000256" key="5">
    <source>
        <dbReference type="ARBA" id="ARBA00022990"/>
    </source>
</evidence>
<dbReference type="InterPro" id="IPR000116">
    <property type="entry name" value="HMGA"/>
</dbReference>
<reference evidence="11 12" key="1">
    <citation type="journal article" date="2022" name="Gigascience">
        <title>A chromosome-level genome assembly and annotation of the desert horned lizard, Phrynosoma platyrhinos, provides insight into chromosomal rearrangements among reptiles.</title>
        <authorList>
            <person name="Koochekian N."/>
            <person name="Ascanio A."/>
            <person name="Farleigh K."/>
            <person name="Card D.C."/>
            <person name="Schield D.R."/>
            <person name="Castoe T.A."/>
            <person name="Jezkova T."/>
        </authorList>
    </citation>
    <scope>NUCLEOTIDE SEQUENCE [LARGE SCALE GENOMIC DNA]</scope>
    <source>
        <strain evidence="11">NK-2021</strain>
    </source>
</reference>
<evidence type="ECO:0000313" key="11">
    <source>
        <dbReference type="EMBL" id="KAH0625695.1"/>
    </source>
</evidence>
<comment type="subcellular location">
    <subcellularLocation>
        <location evidence="1">Nucleus</location>
    </subcellularLocation>
</comment>
<accession>A0ABQ7T7J7</accession>
<feature type="compositionally biased region" description="Low complexity" evidence="10">
    <location>
        <begin position="443"/>
        <end position="462"/>
    </location>
</feature>
<feature type="compositionally biased region" description="Polar residues" evidence="10">
    <location>
        <begin position="532"/>
        <end position="547"/>
    </location>
</feature>
<feature type="compositionally biased region" description="Polar residues" evidence="10">
    <location>
        <begin position="141"/>
        <end position="151"/>
    </location>
</feature>
<feature type="compositionally biased region" description="Basic and acidic residues" evidence="10">
    <location>
        <begin position="404"/>
        <end position="414"/>
    </location>
</feature>
<dbReference type="Proteomes" id="UP000826234">
    <property type="component" value="Unassembled WGS sequence"/>
</dbReference>
<feature type="compositionally biased region" description="Basic and acidic residues" evidence="10">
    <location>
        <begin position="606"/>
        <end position="615"/>
    </location>
</feature>
<feature type="compositionally biased region" description="Polar residues" evidence="10">
    <location>
        <begin position="246"/>
        <end position="256"/>
    </location>
</feature>
<dbReference type="PRINTS" id="PR00930">
    <property type="entry name" value="HIGHMOBLTYIY"/>
</dbReference>
<feature type="compositionally biased region" description="Basic residues" evidence="10">
    <location>
        <begin position="127"/>
        <end position="139"/>
    </location>
</feature>
<keyword evidence="9" id="KW-0539">Nucleus</keyword>
<evidence type="ECO:0000313" key="12">
    <source>
        <dbReference type="Proteomes" id="UP000826234"/>
    </source>
</evidence>
<feature type="compositionally biased region" description="Low complexity" evidence="10">
    <location>
        <begin position="167"/>
        <end position="181"/>
    </location>
</feature>
<dbReference type="PRINTS" id="PR00929">
    <property type="entry name" value="ATHOOK"/>
</dbReference>
<keyword evidence="5" id="KW-0007">Acetylation</keyword>
<evidence type="ECO:0000256" key="6">
    <source>
        <dbReference type="ARBA" id="ARBA00023015"/>
    </source>
</evidence>
<feature type="compositionally biased region" description="Low complexity" evidence="10">
    <location>
        <begin position="550"/>
        <end position="567"/>
    </location>
</feature>
<proteinExistence type="inferred from homology"/>
<keyword evidence="8" id="KW-0804">Transcription</keyword>
<protein>
    <submittedName>
        <fullName evidence="11">Uncharacterized protein</fullName>
    </submittedName>
</protein>
<feature type="compositionally biased region" description="Basic residues" evidence="10">
    <location>
        <begin position="338"/>
        <end position="348"/>
    </location>
</feature>
<feature type="compositionally biased region" description="Low complexity" evidence="10">
    <location>
        <begin position="362"/>
        <end position="375"/>
    </location>
</feature>
<feature type="compositionally biased region" description="Basic residues" evidence="10">
    <location>
        <begin position="309"/>
        <end position="319"/>
    </location>
</feature>
<keyword evidence="6" id="KW-0805">Transcription regulation</keyword>
<name>A0ABQ7T7J7_PHRPL</name>
<feature type="region of interest" description="Disordered" evidence="10">
    <location>
        <begin position="1"/>
        <end position="46"/>
    </location>
</feature>
<comment type="caution">
    <text evidence="11">The sequence shown here is derived from an EMBL/GenBank/DDBJ whole genome shotgun (WGS) entry which is preliminary data.</text>
</comment>
<feature type="region of interest" description="Disordered" evidence="10">
    <location>
        <begin position="93"/>
        <end position="620"/>
    </location>
</feature>
<evidence type="ECO:0000256" key="1">
    <source>
        <dbReference type="ARBA" id="ARBA00004123"/>
    </source>
</evidence>
<evidence type="ECO:0000256" key="3">
    <source>
        <dbReference type="ARBA" id="ARBA00022553"/>
    </source>
</evidence>
<keyword evidence="12" id="KW-1185">Reference proteome</keyword>
<dbReference type="EMBL" id="JAIPUX010000953">
    <property type="protein sequence ID" value="KAH0625695.1"/>
    <property type="molecule type" value="Genomic_DNA"/>
</dbReference>
<comment type="similarity">
    <text evidence="2">Belongs to the HMGA family.</text>
</comment>
<dbReference type="InterPro" id="IPR017956">
    <property type="entry name" value="AT_hook_DNA-bd_motif"/>
</dbReference>
<evidence type="ECO:0000256" key="7">
    <source>
        <dbReference type="ARBA" id="ARBA00023125"/>
    </source>
</evidence>
<feature type="compositionally biased region" description="Polar residues" evidence="10">
    <location>
        <begin position="270"/>
        <end position="284"/>
    </location>
</feature>